<keyword evidence="2" id="KW-1185">Reference proteome</keyword>
<organism evidence="1 2">
    <name type="scientific">Trichinella murrelli</name>
    <dbReference type="NCBI Taxonomy" id="144512"/>
    <lineage>
        <taxon>Eukaryota</taxon>
        <taxon>Metazoa</taxon>
        <taxon>Ecdysozoa</taxon>
        <taxon>Nematoda</taxon>
        <taxon>Enoplea</taxon>
        <taxon>Dorylaimia</taxon>
        <taxon>Trichinellida</taxon>
        <taxon>Trichinellidae</taxon>
        <taxon>Trichinella</taxon>
    </lineage>
</organism>
<gene>
    <name evidence="1" type="ORF">T05_14194</name>
</gene>
<reference evidence="1 2" key="1">
    <citation type="submission" date="2015-01" db="EMBL/GenBank/DDBJ databases">
        <title>Evolution of Trichinella species and genotypes.</title>
        <authorList>
            <person name="Korhonen P.K."/>
            <person name="Edoardo P."/>
            <person name="Giuseppe L.R."/>
            <person name="Gasser R.B."/>
        </authorList>
    </citation>
    <scope>NUCLEOTIDE SEQUENCE [LARGE SCALE GENOMIC DNA]</scope>
    <source>
        <strain evidence="1">ISS417</strain>
    </source>
</reference>
<feature type="non-terminal residue" evidence="1">
    <location>
        <position position="184"/>
    </location>
</feature>
<protein>
    <submittedName>
        <fullName evidence="1">Uncharacterized protein</fullName>
    </submittedName>
</protein>
<dbReference type="OrthoDB" id="10454759at2759"/>
<sequence>LTLFGCCNMQTKFRNKCYLNKNLFFTISREIHNRGTWVQAHCCFLIFSYIPILFLEKNRFYENFEISWAIDFAVFAFWLFNTVQRLQIIKSDALHKRNENEVELVIIAIANIKVMHHTNVGISGTIRRNLQRTTISYKHIQLHMEKNSFYKVNVDASNQQHNQRSAAIDIQVSKCSSTKGGNSA</sequence>
<evidence type="ECO:0000313" key="1">
    <source>
        <dbReference type="EMBL" id="KRX48224.1"/>
    </source>
</evidence>
<accession>A0A0V0UAH7</accession>
<feature type="non-terminal residue" evidence="1">
    <location>
        <position position="1"/>
    </location>
</feature>
<name>A0A0V0UAH7_9BILA</name>
<proteinExistence type="predicted"/>
<dbReference type="Proteomes" id="UP000055048">
    <property type="component" value="Unassembled WGS sequence"/>
</dbReference>
<evidence type="ECO:0000313" key="2">
    <source>
        <dbReference type="Proteomes" id="UP000055048"/>
    </source>
</evidence>
<comment type="caution">
    <text evidence="1">The sequence shown here is derived from an EMBL/GenBank/DDBJ whole genome shotgun (WGS) entry which is preliminary data.</text>
</comment>
<dbReference type="AlphaFoldDB" id="A0A0V0UAH7"/>
<dbReference type="EMBL" id="JYDJ01000032">
    <property type="protein sequence ID" value="KRX48224.1"/>
    <property type="molecule type" value="Genomic_DNA"/>
</dbReference>